<gene>
    <name evidence="3" type="primary">8229924</name>
    <name evidence="2" type="ORF">Phum_PHUM424570</name>
</gene>
<reference evidence="2" key="1">
    <citation type="submission" date="2007-04" db="EMBL/GenBank/DDBJ databases">
        <title>Annotation of Pediculus humanus corporis strain USDA.</title>
        <authorList>
            <person name="Kirkness E."/>
            <person name="Hannick L."/>
            <person name="Hass B."/>
            <person name="Bruggner R."/>
            <person name="Lawson D."/>
            <person name="Bidwell S."/>
            <person name="Joardar V."/>
            <person name="Caler E."/>
            <person name="Walenz B."/>
            <person name="Inman J."/>
            <person name="Schobel S."/>
            <person name="Galinsky K."/>
            <person name="Amedeo P."/>
            <person name="Strausberg R."/>
        </authorList>
    </citation>
    <scope>NUCLEOTIDE SEQUENCE</scope>
    <source>
        <strain evidence="2">USDA</strain>
    </source>
</reference>
<evidence type="ECO:0000313" key="3">
    <source>
        <dbReference type="EnsemblMetazoa" id="PHUM424570-PA"/>
    </source>
</evidence>
<protein>
    <recommendedName>
        <fullName evidence="1">RHD domain-containing protein</fullName>
    </recommendedName>
</protein>
<dbReference type="OrthoDB" id="10254686at2759"/>
<dbReference type="InterPro" id="IPR011539">
    <property type="entry name" value="RHD_DNA_bind_dom"/>
</dbReference>
<dbReference type="VEuPathDB" id="VectorBase:PHUM424570"/>
<dbReference type="PANTHER" id="PTHR24169">
    <property type="entry name" value="NUCLEAR FACTOR NF-KAPPA-B PROTEIN"/>
    <property type="match status" value="1"/>
</dbReference>
<dbReference type="Pfam" id="PF00554">
    <property type="entry name" value="RHD_DNA_bind"/>
    <property type="match status" value="1"/>
</dbReference>
<dbReference type="Gene3D" id="2.60.40.340">
    <property type="entry name" value="Rel homology domain (RHD), DNA-binding domain"/>
    <property type="match status" value="1"/>
</dbReference>
<dbReference type="KEGG" id="phu:Phum_PHUM424570"/>
<dbReference type="GO" id="GO:0000978">
    <property type="term" value="F:RNA polymerase II cis-regulatory region sequence-specific DNA binding"/>
    <property type="evidence" value="ECO:0007669"/>
    <property type="project" value="TreeGrafter"/>
</dbReference>
<dbReference type="GO" id="GO:0005737">
    <property type="term" value="C:cytoplasm"/>
    <property type="evidence" value="ECO:0007669"/>
    <property type="project" value="InterPro"/>
</dbReference>
<dbReference type="InterPro" id="IPR000451">
    <property type="entry name" value="NFkB/Dor"/>
</dbReference>
<evidence type="ECO:0000313" key="4">
    <source>
        <dbReference type="Proteomes" id="UP000009046"/>
    </source>
</evidence>
<dbReference type="EMBL" id="AAZO01005189">
    <property type="status" value="NOT_ANNOTATED_CDS"/>
    <property type="molecule type" value="Genomic_DNA"/>
</dbReference>
<dbReference type="PANTHER" id="PTHR24169:SF28">
    <property type="entry name" value="NUCLEAR FACTOR NF-KAPPA-B P110 SUBUNIT"/>
    <property type="match status" value="1"/>
</dbReference>
<dbReference type="GO" id="GO:0000981">
    <property type="term" value="F:DNA-binding transcription factor activity, RNA polymerase II-specific"/>
    <property type="evidence" value="ECO:0007669"/>
    <property type="project" value="TreeGrafter"/>
</dbReference>
<accession>E0VSZ4</accession>
<dbReference type="HOGENOM" id="CLU_1429621_0_0_1"/>
<dbReference type="GeneID" id="8229924"/>
<dbReference type="EMBL" id="DS235758">
    <property type="protein sequence ID" value="EEB16500.1"/>
    <property type="molecule type" value="Genomic_DNA"/>
</dbReference>
<dbReference type="InterPro" id="IPR008967">
    <property type="entry name" value="p53-like_TF_DNA-bd_sf"/>
</dbReference>
<sequence length="190" mass="22404">MSDFVEDYQSNSLQYWDPREKFHDLNSSNILSESEYKANKENYKMYNNNNEACLILTIPPENRFRYRYDTEMSGTHGSLQGIRTGRDKSAPTVQLLNYPHEALIRVTLVTCSDDNEYYPHPHSLFVKEKLYQKKIYENWDNKNLTKTGHYSGPHYIRIGTNRQDFTASTRKITEKIKGTKIWILQISSFD</sequence>
<proteinExistence type="predicted"/>
<organism>
    <name type="scientific">Pediculus humanus subsp. corporis</name>
    <name type="common">Body louse</name>
    <dbReference type="NCBI Taxonomy" id="121224"/>
    <lineage>
        <taxon>Eukaryota</taxon>
        <taxon>Metazoa</taxon>
        <taxon>Ecdysozoa</taxon>
        <taxon>Arthropoda</taxon>
        <taxon>Hexapoda</taxon>
        <taxon>Insecta</taxon>
        <taxon>Pterygota</taxon>
        <taxon>Neoptera</taxon>
        <taxon>Paraneoptera</taxon>
        <taxon>Psocodea</taxon>
        <taxon>Troctomorpha</taxon>
        <taxon>Phthiraptera</taxon>
        <taxon>Anoplura</taxon>
        <taxon>Pediculidae</taxon>
        <taxon>Pediculus</taxon>
    </lineage>
</organism>
<dbReference type="Proteomes" id="UP000009046">
    <property type="component" value="Unassembled WGS sequence"/>
</dbReference>
<reference evidence="2" key="2">
    <citation type="submission" date="2007-04" db="EMBL/GenBank/DDBJ databases">
        <title>The genome of the human body louse.</title>
        <authorList>
            <consortium name="The Human Body Louse Genome Consortium"/>
            <person name="Kirkness E."/>
            <person name="Walenz B."/>
            <person name="Hass B."/>
            <person name="Bruggner R."/>
            <person name="Strausberg R."/>
        </authorList>
    </citation>
    <scope>NUCLEOTIDE SEQUENCE</scope>
    <source>
        <strain evidence="2">USDA</strain>
    </source>
</reference>
<dbReference type="STRING" id="121224.E0VSZ4"/>
<dbReference type="InterPro" id="IPR037059">
    <property type="entry name" value="RHD_DNA_bind_dom_sf"/>
</dbReference>
<dbReference type="SUPFAM" id="SSF49417">
    <property type="entry name" value="p53-like transcription factors"/>
    <property type="match status" value="1"/>
</dbReference>
<dbReference type="AlphaFoldDB" id="E0VSZ4"/>
<evidence type="ECO:0000313" key="2">
    <source>
        <dbReference type="EMBL" id="EEB16500.1"/>
    </source>
</evidence>
<evidence type="ECO:0000259" key="1">
    <source>
        <dbReference type="PROSITE" id="PS50254"/>
    </source>
</evidence>
<feature type="domain" description="RHD" evidence="1">
    <location>
        <begin position="59"/>
        <end position="128"/>
    </location>
</feature>
<name>E0VSZ4_PEDHC</name>
<dbReference type="InParanoid" id="E0VSZ4"/>
<dbReference type="RefSeq" id="XP_002429238.1">
    <property type="nucleotide sequence ID" value="XM_002429193.1"/>
</dbReference>
<dbReference type="CTD" id="8229924"/>
<dbReference type="PROSITE" id="PS50254">
    <property type="entry name" value="REL_2"/>
    <property type="match status" value="1"/>
</dbReference>
<keyword evidence="4" id="KW-1185">Reference proteome</keyword>
<dbReference type="EnsemblMetazoa" id="PHUM424570-RA">
    <property type="protein sequence ID" value="PHUM424570-PA"/>
    <property type="gene ID" value="PHUM424570"/>
</dbReference>
<reference evidence="3" key="3">
    <citation type="submission" date="2021-02" db="UniProtKB">
        <authorList>
            <consortium name="EnsemblMetazoa"/>
        </authorList>
    </citation>
    <scope>IDENTIFICATION</scope>
    <source>
        <strain evidence="3">USDA</strain>
    </source>
</reference>